<dbReference type="InterPro" id="IPR029058">
    <property type="entry name" value="AB_hydrolase_fold"/>
</dbReference>
<evidence type="ECO:0000256" key="1">
    <source>
        <dbReference type="SAM" id="SignalP"/>
    </source>
</evidence>
<evidence type="ECO:0000313" key="4">
    <source>
        <dbReference type="Proteomes" id="UP000295313"/>
    </source>
</evidence>
<feature type="domain" description="AB hydrolase-1" evidence="2">
    <location>
        <begin position="49"/>
        <end position="161"/>
    </location>
</feature>
<gene>
    <name evidence="3" type="ORF">B0I22_1329</name>
</gene>
<dbReference type="InterPro" id="IPR000073">
    <property type="entry name" value="AB_hydrolase_1"/>
</dbReference>
<name>A0A4R8IAK0_9FLAO</name>
<sequence length="305" mass="34624">MKNYSLLLFLAFNLSIFAQDKNSKSVLVEGKKMSYKTFNLENRKDGEPILVFEAGLGGGTFDPILPHLPNTISGIEYERNGLGQSEADPKISTDSQVVERLHSMLQLLNIKPPYLLVGHSIGGPYIRLFAAKYPDEVSGLVFSDPTDFMLTKKENEEAKIKSGSQTGYQEISNIIIKTLSQNKNVSQGTRDDAARALRSHSKGYFNEYTNLPALNKKIATTVIISYNKHIETPDEEMNKNLNLGINFKAWWKEYDNLRVQHFSDLIKDNDNSMIILLPKYSHGIHYQNPKLVANFIIENYNRFNK</sequence>
<dbReference type="SUPFAM" id="SSF53474">
    <property type="entry name" value="alpha/beta-Hydrolases"/>
    <property type="match status" value="1"/>
</dbReference>
<feature type="signal peptide" evidence="1">
    <location>
        <begin position="1"/>
        <end position="18"/>
    </location>
</feature>
<proteinExistence type="predicted"/>
<dbReference type="AlphaFoldDB" id="A0A4R8IAK0"/>
<organism evidence="3 4">
    <name type="scientific">Epilithonimonas xixisoli</name>
    <dbReference type="NCBI Taxonomy" id="1476462"/>
    <lineage>
        <taxon>Bacteria</taxon>
        <taxon>Pseudomonadati</taxon>
        <taxon>Bacteroidota</taxon>
        <taxon>Flavobacteriia</taxon>
        <taxon>Flavobacteriales</taxon>
        <taxon>Weeksellaceae</taxon>
        <taxon>Chryseobacterium group</taxon>
        <taxon>Epilithonimonas</taxon>
    </lineage>
</organism>
<accession>A0A4R8IAK0</accession>
<dbReference type="EMBL" id="SOEO01000001">
    <property type="protein sequence ID" value="TDX87148.1"/>
    <property type="molecule type" value="Genomic_DNA"/>
</dbReference>
<keyword evidence="4" id="KW-1185">Reference proteome</keyword>
<reference evidence="3 4" key="1">
    <citation type="submission" date="2019-03" db="EMBL/GenBank/DDBJ databases">
        <title>Genomic Encyclopedia of Type Strains, Phase III (KMG-III): the genomes of soil and plant-associated and newly described type strains.</title>
        <authorList>
            <person name="Whitman W."/>
        </authorList>
    </citation>
    <scope>NUCLEOTIDE SEQUENCE [LARGE SCALE GENOMIC DNA]</scope>
    <source>
        <strain evidence="3 4">CGMCC 1.12802</strain>
    </source>
</reference>
<keyword evidence="1" id="KW-0732">Signal</keyword>
<dbReference type="OrthoDB" id="59888at2"/>
<comment type="caution">
    <text evidence="3">The sequence shown here is derived from an EMBL/GenBank/DDBJ whole genome shotgun (WGS) entry which is preliminary data.</text>
</comment>
<dbReference type="PANTHER" id="PTHR43798">
    <property type="entry name" value="MONOACYLGLYCEROL LIPASE"/>
    <property type="match status" value="1"/>
</dbReference>
<dbReference type="Pfam" id="PF00561">
    <property type="entry name" value="Abhydrolase_1"/>
    <property type="match status" value="1"/>
</dbReference>
<evidence type="ECO:0000313" key="3">
    <source>
        <dbReference type="EMBL" id="TDX87148.1"/>
    </source>
</evidence>
<dbReference type="Gene3D" id="3.40.50.1820">
    <property type="entry name" value="alpha/beta hydrolase"/>
    <property type="match status" value="1"/>
</dbReference>
<protein>
    <submittedName>
        <fullName evidence="3">Pimeloyl-ACP methyl ester carboxylesterase</fullName>
    </submittedName>
</protein>
<feature type="chain" id="PRO_5020451436" evidence="1">
    <location>
        <begin position="19"/>
        <end position="305"/>
    </location>
</feature>
<dbReference type="InterPro" id="IPR050266">
    <property type="entry name" value="AB_hydrolase_sf"/>
</dbReference>
<evidence type="ECO:0000259" key="2">
    <source>
        <dbReference type="Pfam" id="PF00561"/>
    </source>
</evidence>
<dbReference type="Proteomes" id="UP000295313">
    <property type="component" value="Unassembled WGS sequence"/>
</dbReference>
<dbReference type="RefSeq" id="WP_133943766.1">
    <property type="nucleotide sequence ID" value="NZ_SOEO01000001.1"/>
</dbReference>